<keyword evidence="1" id="KW-1133">Transmembrane helix</keyword>
<protein>
    <submittedName>
        <fullName evidence="2">Uncharacterized protein</fullName>
    </submittedName>
</protein>
<evidence type="ECO:0000313" key="2">
    <source>
        <dbReference type="EMBL" id="CAA6808084.1"/>
    </source>
</evidence>
<reference evidence="2" key="1">
    <citation type="submission" date="2020-01" db="EMBL/GenBank/DDBJ databases">
        <authorList>
            <person name="Meier V. D."/>
            <person name="Meier V D."/>
        </authorList>
    </citation>
    <scope>NUCLEOTIDE SEQUENCE</scope>
    <source>
        <strain evidence="2">HLG_WM_MAG_01</strain>
    </source>
</reference>
<keyword evidence="1" id="KW-0812">Transmembrane</keyword>
<sequence length="104" mass="12741">MDDNKNAATNLDEYLYKKQFQETMNPIFMFLTKEGIIYLTLSIITYLWSDGGVVWLLFFFLIGKYIYKNKFNYKYYEYEKLWIIQLISKYINHRKVTSHTTYIK</sequence>
<accession>A0A6S6SZT6</accession>
<proteinExistence type="predicted"/>
<gene>
    <name evidence="2" type="ORF">HELGO_WM3372</name>
</gene>
<dbReference type="AlphaFoldDB" id="A0A6S6SZT6"/>
<dbReference type="EMBL" id="CACVAS010000047">
    <property type="protein sequence ID" value="CAA6808084.1"/>
    <property type="molecule type" value="Genomic_DNA"/>
</dbReference>
<evidence type="ECO:0000256" key="1">
    <source>
        <dbReference type="SAM" id="Phobius"/>
    </source>
</evidence>
<keyword evidence="1" id="KW-0472">Membrane</keyword>
<feature type="transmembrane region" description="Helical" evidence="1">
    <location>
        <begin position="36"/>
        <end position="62"/>
    </location>
</feature>
<organism evidence="2">
    <name type="scientific">uncultured Sulfurovum sp</name>
    <dbReference type="NCBI Taxonomy" id="269237"/>
    <lineage>
        <taxon>Bacteria</taxon>
        <taxon>Pseudomonadati</taxon>
        <taxon>Campylobacterota</taxon>
        <taxon>Epsilonproteobacteria</taxon>
        <taxon>Campylobacterales</taxon>
        <taxon>Sulfurovaceae</taxon>
        <taxon>Sulfurovum</taxon>
        <taxon>environmental samples</taxon>
    </lineage>
</organism>
<name>A0A6S6SZT6_9BACT</name>